<evidence type="ECO:0000259" key="3">
    <source>
        <dbReference type="Pfam" id="PF01557"/>
    </source>
</evidence>
<dbReference type="InterPro" id="IPR051121">
    <property type="entry name" value="FAH"/>
</dbReference>
<dbReference type="AlphaFoldDB" id="A0A932GMQ7"/>
<dbReference type="PANTHER" id="PTHR42796">
    <property type="entry name" value="FUMARYLACETOACETATE HYDROLASE DOMAIN-CONTAINING PROTEIN 2A-RELATED"/>
    <property type="match status" value="1"/>
</dbReference>
<dbReference type="GO" id="GO:0046872">
    <property type="term" value="F:metal ion binding"/>
    <property type="evidence" value="ECO:0007669"/>
    <property type="project" value="UniProtKB-KW"/>
</dbReference>
<feature type="non-terminal residue" evidence="4">
    <location>
        <position position="215"/>
    </location>
</feature>
<evidence type="ECO:0000256" key="2">
    <source>
        <dbReference type="ARBA" id="ARBA00022723"/>
    </source>
</evidence>
<dbReference type="GO" id="GO:0016787">
    <property type="term" value="F:hydrolase activity"/>
    <property type="evidence" value="ECO:0007669"/>
    <property type="project" value="UniProtKB-KW"/>
</dbReference>
<comment type="similarity">
    <text evidence="1">Belongs to the FAH family.</text>
</comment>
<dbReference type="Pfam" id="PF01557">
    <property type="entry name" value="FAA_hydrolase"/>
    <property type="match status" value="1"/>
</dbReference>
<dbReference type="Gene3D" id="3.90.850.10">
    <property type="entry name" value="Fumarylacetoacetase-like, C-terminal domain"/>
    <property type="match status" value="1"/>
</dbReference>
<sequence>MKLAIFDEYRLGLVAGKEMVDVTEVLPYYDPGYAANFWLRMCRDFEALRPRIEKASREGLRKPLDRVRLRAPVLNPSKIIAAASNYREHVAEMASRTGAHTWLLDFDVFLKAPSSIIGPGDTLALPDLPGREIHHESELALVIGKGGKSIPESEALSCVLGYTILIDVTLRGEGDRSHRKSYDGFTPMGPWLVSADEVDDPQALDIQLWVNGTLK</sequence>
<organism evidence="4 5">
    <name type="scientific">Tectimicrobiota bacterium</name>
    <dbReference type="NCBI Taxonomy" id="2528274"/>
    <lineage>
        <taxon>Bacteria</taxon>
        <taxon>Pseudomonadati</taxon>
        <taxon>Nitrospinota/Tectimicrobiota group</taxon>
        <taxon>Candidatus Tectimicrobiota</taxon>
    </lineage>
</organism>
<proteinExistence type="inferred from homology"/>
<evidence type="ECO:0000313" key="5">
    <source>
        <dbReference type="Proteomes" id="UP000741360"/>
    </source>
</evidence>
<dbReference type="PANTHER" id="PTHR42796:SF4">
    <property type="entry name" value="FUMARYLACETOACETATE HYDROLASE DOMAIN-CONTAINING PROTEIN 2A"/>
    <property type="match status" value="1"/>
</dbReference>
<keyword evidence="4" id="KW-0378">Hydrolase</keyword>
<reference evidence="4" key="1">
    <citation type="submission" date="2020-07" db="EMBL/GenBank/DDBJ databases">
        <title>Huge and variable diversity of episymbiotic CPR bacteria and DPANN archaea in groundwater ecosystems.</title>
        <authorList>
            <person name="He C.Y."/>
            <person name="Keren R."/>
            <person name="Whittaker M."/>
            <person name="Farag I.F."/>
            <person name="Doudna J."/>
            <person name="Cate J.H.D."/>
            <person name="Banfield J.F."/>
        </authorList>
    </citation>
    <scope>NUCLEOTIDE SEQUENCE</scope>
    <source>
        <strain evidence="4">NC_groundwater_717_Ag_S-0.2um_59_8</strain>
    </source>
</reference>
<keyword evidence="2" id="KW-0479">Metal-binding</keyword>
<accession>A0A932GMQ7</accession>
<protein>
    <submittedName>
        <fullName evidence="4">Fumarylacetoacetate hydrolase family protein</fullName>
    </submittedName>
</protein>
<evidence type="ECO:0000256" key="1">
    <source>
        <dbReference type="ARBA" id="ARBA00010211"/>
    </source>
</evidence>
<dbReference type="GO" id="GO:0044281">
    <property type="term" value="P:small molecule metabolic process"/>
    <property type="evidence" value="ECO:0007669"/>
    <property type="project" value="UniProtKB-ARBA"/>
</dbReference>
<feature type="domain" description="Fumarylacetoacetase-like C-terminal" evidence="3">
    <location>
        <begin position="78"/>
        <end position="213"/>
    </location>
</feature>
<evidence type="ECO:0000313" key="4">
    <source>
        <dbReference type="EMBL" id="MBI3013710.1"/>
    </source>
</evidence>
<dbReference type="SUPFAM" id="SSF56529">
    <property type="entry name" value="FAH"/>
    <property type="match status" value="1"/>
</dbReference>
<gene>
    <name evidence="4" type="ORF">HYY65_01295</name>
</gene>
<dbReference type="Proteomes" id="UP000741360">
    <property type="component" value="Unassembled WGS sequence"/>
</dbReference>
<dbReference type="InterPro" id="IPR011234">
    <property type="entry name" value="Fumarylacetoacetase-like_C"/>
</dbReference>
<dbReference type="EMBL" id="JACPSX010000023">
    <property type="protein sequence ID" value="MBI3013710.1"/>
    <property type="molecule type" value="Genomic_DNA"/>
</dbReference>
<dbReference type="InterPro" id="IPR036663">
    <property type="entry name" value="Fumarylacetoacetase_C_sf"/>
</dbReference>
<comment type="caution">
    <text evidence="4">The sequence shown here is derived from an EMBL/GenBank/DDBJ whole genome shotgun (WGS) entry which is preliminary data.</text>
</comment>
<name>A0A932GMQ7_UNCTE</name>